<dbReference type="EMBL" id="BARW01036858">
    <property type="protein sequence ID" value="GAJ21087.1"/>
    <property type="molecule type" value="Genomic_DNA"/>
</dbReference>
<feature type="non-terminal residue" evidence="1">
    <location>
        <position position="89"/>
    </location>
</feature>
<dbReference type="Gene3D" id="1.20.1060.10">
    <property type="entry name" value="Taq DNA Polymerase, Chain T, domain 4"/>
    <property type="match status" value="1"/>
</dbReference>
<name>X1VN14_9ZZZZ</name>
<gene>
    <name evidence="1" type="ORF">S12H4_57092</name>
</gene>
<proteinExistence type="predicted"/>
<dbReference type="SUPFAM" id="SSF56672">
    <property type="entry name" value="DNA/RNA polymerases"/>
    <property type="match status" value="1"/>
</dbReference>
<organism evidence="1">
    <name type="scientific">marine sediment metagenome</name>
    <dbReference type="NCBI Taxonomy" id="412755"/>
    <lineage>
        <taxon>unclassified sequences</taxon>
        <taxon>metagenomes</taxon>
        <taxon>ecological metagenomes</taxon>
    </lineage>
</organism>
<dbReference type="AlphaFoldDB" id="X1VN14"/>
<dbReference type="InterPro" id="IPR043502">
    <property type="entry name" value="DNA/RNA_pol_sf"/>
</dbReference>
<evidence type="ECO:0000313" key="1">
    <source>
        <dbReference type="EMBL" id="GAJ21087.1"/>
    </source>
</evidence>
<comment type="caution">
    <text evidence="1">The sequence shown here is derived from an EMBL/GenBank/DDBJ whole genome shotgun (WGS) entry which is preliminary data.</text>
</comment>
<protein>
    <submittedName>
        <fullName evidence="1">Uncharacterized protein</fullName>
    </submittedName>
</protein>
<accession>X1VN14</accession>
<reference evidence="1" key="1">
    <citation type="journal article" date="2014" name="Front. Microbiol.">
        <title>High frequency of phylogenetically diverse reductive dehalogenase-homologous genes in deep subseafloor sedimentary metagenomes.</title>
        <authorList>
            <person name="Kawai M."/>
            <person name="Futagami T."/>
            <person name="Toyoda A."/>
            <person name="Takaki Y."/>
            <person name="Nishi S."/>
            <person name="Hori S."/>
            <person name="Arai W."/>
            <person name="Tsubouchi T."/>
            <person name="Morono Y."/>
            <person name="Uchiyama I."/>
            <person name="Ito T."/>
            <person name="Fujiyama A."/>
            <person name="Inagaki F."/>
            <person name="Takami H."/>
        </authorList>
    </citation>
    <scope>NUCLEOTIDE SEQUENCE</scope>
    <source>
        <strain evidence="1">Expedition CK06-06</strain>
    </source>
</reference>
<sequence length="89" mass="10085">MPIQTKVLPKLELSGIYVHEDKLTEAEDKCLEEAEKWEEEIRNHVPKGYVPPVKSKKSLKRGFNPGSPKQLAHLLFNVMGFPGEVLTKS</sequence>